<sequence length="533" mass="57992">MWDYIIIGAGSAGSAVAGRLSESGRHRVLLLEAGPSDRNVWIRMPIGYGRTFYDSRVNWMYQTEPVPGFNNRISYWPRGKVLGGSSSINAMVYSRGQEQDFAEWEALGNEGWGWNDVLATYRKLEDHDLGAGPHHGAGGPLHVTTIDKEAHPLSRIFIKAAEEVGVPYSPDLNGATIEGAGLYQITTRKGFRESSASAYLRKRPNLDIVTGAQATKIIFEGKRAVGVTYRQGDMLREARATREIILSSGSIGSPQLLQLSGIGPAAVLKAQGIDVLLDNAAVGRNLQDHLCYDFTYRTSAPSLNTVLYPWHGKLRVGLQYILTRKGPLSLSLNQAGGYYRSKPGLAAPDIQLYFSPLTYEKAPPKTRPLMNPDPFPGFYTSISPCKPKSSGHLEIRSSDAREAPAIYPNYLSAPEDLAVMVEAARFLRRLGEAPSLAAVIETELKPGPQVASDEAFADDIRNRSYSVFHPVGTCRMGPDPRSSVVDPQLRVHGVSGLRVIDAAIFPTITSGNTNAPSIMVGEKGAALILRDTN</sequence>
<name>A0ACC5RF68_9HYPH</name>
<evidence type="ECO:0000313" key="2">
    <source>
        <dbReference type="Proteomes" id="UP000616151"/>
    </source>
</evidence>
<comment type="caution">
    <text evidence="1">The sequence shown here is derived from an EMBL/GenBank/DDBJ whole genome shotgun (WGS) entry which is preliminary data.</text>
</comment>
<keyword evidence="2" id="KW-1185">Reference proteome</keyword>
<evidence type="ECO:0000313" key="1">
    <source>
        <dbReference type="EMBL" id="MBK1871284.1"/>
    </source>
</evidence>
<dbReference type="EMBL" id="JAENHL010000008">
    <property type="protein sequence ID" value="MBK1871284.1"/>
    <property type="molecule type" value="Genomic_DNA"/>
</dbReference>
<protein>
    <submittedName>
        <fullName evidence="1">GMC family oxidoreductase N-terminal domain-containing protein</fullName>
    </submittedName>
</protein>
<proteinExistence type="predicted"/>
<accession>A0ACC5RF68</accession>
<gene>
    <name evidence="1" type="ORF">JHL16_33265</name>
</gene>
<dbReference type="Proteomes" id="UP000616151">
    <property type="component" value="Unassembled WGS sequence"/>
</dbReference>
<organism evidence="1 2">
    <name type="scientific">Taklimakanibacter albus</name>
    <dbReference type="NCBI Taxonomy" id="2800327"/>
    <lineage>
        <taxon>Bacteria</taxon>
        <taxon>Pseudomonadati</taxon>
        <taxon>Pseudomonadota</taxon>
        <taxon>Alphaproteobacteria</taxon>
        <taxon>Hyphomicrobiales</taxon>
        <taxon>Aestuariivirgaceae</taxon>
        <taxon>Taklimakanibacter</taxon>
    </lineage>
</organism>
<reference evidence="1" key="1">
    <citation type="submission" date="2021-01" db="EMBL/GenBank/DDBJ databases">
        <authorList>
            <person name="Sun Q."/>
        </authorList>
    </citation>
    <scope>NUCLEOTIDE SEQUENCE</scope>
    <source>
        <strain evidence="1">YIM B02566</strain>
    </source>
</reference>